<accession>A0ABX3GBP3</accession>
<protein>
    <recommendedName>
        <fullName evidence="4">Integral membrane protein</fullName>
    </recommendedName>
</protein>
<evidence type="ECO:0008006" key="4">
    <source>
        <dbReference type="Google" id="ProtNLM"/>
    </source>
</evidence>
<name>A0ABX3GBP3_9ACTN</name>
<organism evidence="2 3">
    <name type="scientific">Streptomyces amritsarensis</name>
    <dbReference type="NCBI Taxonomy" id="681158"/>
    <lineage>
        <taxon>Bacteria</taxon>
        <taxon>Bacillati</taxon>
        <taxon>Actinomycetota</taxon>
        <taxon>Actinomycetes</taxon>
        <taxon>Kitasatosporales</taxon>
        <taxon>Streptomycetaceae</taxon>
        <taxon>Streptomyces</taxon>
    </lineage>
</organism>
<evidence type="ECO:0000256" key="1">
    <source>
        <dbReference type="SAM" id="Phobius"/>
    </source>
</evidence>
<evidence type="ECO:0000313" key="3">
    <source>
        <dbReference type="Proteomes" id="UP000187151"/>
    </source>
</evidence>
<keyword evidence="3" id="KW-1185">Reference proteome</keyword>
<gene>
    <name evidence="2" type="ORF">AVW11_03590</name>
</gene>
<feature type="transmembrane region" description="Helical" evidence="1">
    <location>
        <begin position="172"/>
        <end position="195"/>
    </location>
</feature>
<keyword evidence="1" id="KW-0812">Transmembrane</keyword>
<keyword evidence="1" id="KW-1133">Transmembrane helix</keyword>
<feature type="transmembrane region" description="Helical" evidence="1">
    <location>
        <begin position="77"/>
        <end position="98"/>
    </location>
</feature>
<feature type="transmembrane region" description="Helical" evidence="1">
    <location>
        <begin position="113"/>
        <end position="134"/>
    </location>
</feature>
<comment type="caution">
    <text evidence="2">The sequence shown here is derived from an EMBL/GenBank/DDBJ whole genome shotgun (WGS) entry which is preliminary data.</text>
</comment>
<sequence length="474" mass="52957">MWAQAGAMDIKPEVAVGPPDDDGLRKVVIDGKSKGKVWSHHELQKVLRRSGVSPKGDIDWQGGDISVWPAHTLGRRLTGSVMALGFLATAGMCAWIGMKDSFDALTFAGRVTGFLFLLMAIVEVIAFVASFDYWRKRQMDHSGPALLLGAVVEFFVGATLLLLLLANEGRPTNVLCLLLWIALIVCATWSLWLLCRQRVWKALRNPGRIAIGAVVSTALVTTNLAYTQIYLPSISRPLVQGTAEIGMPSLNRAGTKMYLRVRLHLKNSGEVPVHILGSIYWIHVKLAKDPQDDYKLIRPGELVKPPGRELAPGEEVSTDIVAEIKNPEDADYEAVAAQVEAYAFRQDRMKLDSEFATGKWREKLEKEGKENDPPSPVPDKREYFRYQSKISQSSELLNLTRGRERVTVWWLYRPLPVVYVDVGSPGEKTKVFKFDKISQQAQAIDRYGLAFIRGSFIQTPYAQLLKEAQAKRPK</sequence>
<feature type="transmembrane region" description="Helical" evidence="1">
    <location>
        <begin position="207"/>
        <end position="226"/>
    </location>
</feature>
<reference evidence="2 3" key="1">
    <citation type="submission" date="2016-01" db="EMBL/GenBank/DDBJ databases">
        <title>Streptomyces amritsarensis strain MTCC 11845 genome sequencing and assembly.</title>
        <authorList>
            <person name="Sharma D."/>
            <person name="Nair G.R."/>
            <person name="Kaur G."/>
            <person name="Manhas R.K."/>
            <person name="Mayilraj S."/>
        </authorList>
    </citation>
    <scope>NUCLEOTIDE SEQUENCE [LARGE SCALE GENOMIC DNA]</scope>
    <source>
        <strain evidence="2 3">MTCC 11845</strain>
    </source>
</reference>
<proteinExistence type="predicted"/>
<dbReference type="EMBL" id="MQUR01000005">
    <property type="protein sequence ID" value="OLZ72490.1"/>
    <property type="molecule type" value="Genomic_DNA"/>
</dbReference>
<keyword evidence="1" id="KW-0472">Membrane</keyword>
<feature type="transmembrane region" description="Helical" evidence="1">
    <location>
        <begin position="146"/>
        <end position="166"/>
    </location>
</feature>
<dbReference type="Proteomes" id="UP000187151">
    <property type="component" value="Unassembled WGS sequence"/>
</dbReference>
<evidence type="ECO:0000313" key="2">
    <source>
        <dbReference type="EMBL" id="OLZ72490.1"/>
    </source>
</evidence>